<name>A0A8H3NDT6_9EURO</name>
<sequence length="79" mass="9284">MRGEYWLDLQSELVQTGLVKLDELPPRIKRYYELADMKEVHEYSEEVAGQMREEFELPVCLLSLNPDDFEPAVPVEEIL</sequence>
<evidence type="ECO:0000313" key="1">
    <source>
        <dbReference type="EMBL" id="GFF32232.1"/>
    </source>
</evidence>
<proteinExistence type="predicted"/>
<evidence type="ECO:0000313" key="2">
    <source>
        <dbReference type="Proteomes" id="UP000465221"/>
    </source>
</evidence>
<protein>
    <submittedName>
        <fullName evidence="1">Uncharacterized protein</fullName>
    </submittedName>
</protein>
<organism evidence="1 2">
    <name type="scientific">Aspergillus udagawae</name>
    <dbReference type="NCBI Taxonomy" id="91492"/>
    <lineage>
        <taxon>Eukaryota</taxon>
        <taxon>Fungi</taxon>
        <taxon>Dikarya</taxon>
        <taxon>Ascomycota</taxon>
        <taxon>Pezizomycotina</taxon>
        <taxon>Eurotiomycetes</taxon>
        <taxon>Eurotiomycetidae</taxon>
        <taxon>Eurotiales</taxon>
        <taxon>Aspergillaceae</taxon>
        <taxon>Aspergillus</taxon>
        <taxon>Aspergillus subgen. Fumigati</taxon>
    </lineage>
</organism>
<reference evidence="1 2" key="1">
    <citation type="submission" date="2020-01" db="EMBL/GenBank/DDBJ databases">
        <title>Draft genome sequence of Aspergillus udagawae IFM 46972.</title>
        <authorList>
            <person name="Takahashi H."/>
            <person name="Yaguchi T."/>
        </authorList>
    </citation>
    <scope>NUCLEOTIDE SEQUENCE [LARGE SCALE GENOMIC DNA]</scope>
    <source>
        <strain evidence="1 2">IFM 46972</strain>
    </source>
</reference>
<dbReference type="EMBL" id="BLKC01000018">
    <property type="protein sequence ID" value="GFF32232.1"/>
    <property type="molecule type" value="Genomic_DNA"/>
</dbReference>
<gene>
    <name evidence="1" type="ORF">IFM46972_03476</name>
</gene>
<comment type="caution">
    <text evidence="1">The sequence shown here is derived from an EMBL/GenBank/DDBJ whole genome shotgun (WGS) entry which is preliminary data.</text>
</comment>
<accession>A0A8H3NDT6</accession>
<dbReference type="Proteomes" id="UP000465221">
    <property type="component" value="Unassembled WGS sequence"/>
</dbReference>
<dbReference type="AlphaFoldDB" id="A0A8H3NDT6"/>